<feature type="compositionally biased region" description="Basic and acidic residues" evidence="1">
    <location>
        <begin position="198"/>
        <end position="210"/>
    </location>
</feature>
<protein>
    <submittedName>
        <fullName evidence="2">Uncharacterized protein</fullName>
    </submittedName>
</protein>
<name>A0AA40DZI4_9PEZI</name>
<feature type="compositionally biased region" description="Acidic residues" evidence="1">
    <location>
        <begin position="148"/>
        <end position="157"/>
    </location>
</feature>
<evidence type="ECO:0000313" key="3">
    <source>
        <dbReference type="Proteomes" id="UP001172159"/>
    </source>
</evidence>
<feature type="compositionally biased region" description="Basic and acidic residues" evidence="1">
    <location>
        <begin position="19"/>
        <end position="30"/>
    </location>
</feature>
<organism evidence="2 3">
    <name type="scientific">Apiosordaria backusii</name>
    <dbReference type="NCBI Taxonomy" id="314023"/>
    <lineage>
        <taxon>Eukaryota</taxon>
        <taxon>Fungi</taxon>
        <taxon>Dikarya</taxon>
        <taxon>Ascomycota</taxon>
        <taxon>Pezizomycotina</taxon>
        <taxon>Sordariomycetes</taxon>
        <taxon>Sordariomycetidae</taxon>
        <taxon>Sordariales</taxon>
        <taxon>Lasiosphaeriaceae</taxon>
        <taxon>Apiosordaria</taxon>
    </lineage>
</organism>
<feature type="compositionally biased region" description="Low complexity" evidence="1">
    <location>
        <begin position="32"/>
        <end position="51"/>
    </location>
</feature>
<evidence type="ECO:0000256" key="1">
    <source>
        <dbReference type="SAM" id="MobiDB-lite"/>
    </source>
</evidence>
<feature type="compositionally biased region" description="Polar residues" evidence="1">
    <location>
        <begin position="57"/>
        <end position="67"/>
    </location>
</feature>
<feature type="compositionally biased region" description="Basic and acidic residues" evidence="1">
    <location>
        <begin position="68"/>
        <end position="79"/>
    </location>
</feature>
<evidence type="ECO:0000313" key="2">
    <source>
        <dbReference type="EMBL" id="KAK0718746.1"/>
    </source>
</evidence>
<proteinExistence type="predicted"/>
<feature type="compositionally biased region" description="Basic and acidic residues" evidence="1">
    <location>
        <begin position="116"/>
        <end position="127"/>
    </location>
</feature>
<keyword evidence="3" id="KW-1185">Reference proteome</keyword>
<comment type="caution">
    <text evidence="2">The sequence shown here is derived from an EMBL/GenBank/DDBJ whole genome shotgun (WGS) entry which is preliminary data.</text>
</comment>
<feature type="compositionally biased region" description="Basic and acidic residues" evidence="1">
    <location>
        <begin position="1"/>
        <end position="10"/>
    </location>
</feature>
<feature type="compositionally biased region" description="Acidic residues" evidence="1">
    <location>
        <begin position="174"/>
        <end position="197"/>
    </location>
</feature>
<feature type="compositionally biased region" description="Polar residues" evidence="1">
    <location>
        <begin position="82"/>
        <end position="107"/>
    </location>
</feature>
<dbReference type="AlphaFoldDB" id="A0AA40DZI4"/>
<sequence length="407" mass="46001">MGTDKKKSEAEPLPPASKDGSRSNDKEKSSSKRTSPSKNKSSPSSNKTLSENKPHSHSGSASPAQTSSRDKPASQDRRSPPKKQSPQGEASPQEKPSSQDKSSLRGRSSQHQKTGRQSDVKSDEKKGQRVSQQSYQKDDQKDDQQGSQDDDVKEDQESEQKGDWEQNQKGDVKEDWEDDAKDEEGDMEEDQEGDMEEDQGKDVEKHDEKASQQPYTPPALYPDPVLPWTSTKGFIFRAFIHGEISPHIIHGFAYDWRGYSMLTHELYTNAVFTLQDRHPDAFKSQVEKDLCDVLIGQVRRKCMAFCRESEFDKYTWSVELITTGVQWEGLDALERRWRMPAMSVMPTLLNDGTITNLDHVNPTEWESTLRLVHSRGYRDTFVLQVKLVGAEGETDSTPAGEDETEET</sequence>
<feature type="region of interest" description="Disordered" evidence="1">
    <location>
        <begin position="1"/>
        <end position="223"/>
    </location>
</feature>
<accession>A0AA40DZI4</accession>
<dbReference type="EMBL" id="JAUKTV010000013">
    <property type="protein sequence ID" value="KAK0718746.1"/>
    <property type="molecule type" value="Genomic_DNA"/>
</dbReference>
<dbReference type="Proteomes" id="UP001172159">
    <property type="component" value="Unassembled WGS sequence"/>
</dbReference>
<reference evidence="2" key="1">
    <citation type="submission" date="2023-06" db="EMBL/GenBank/DDBJ databases">
        <title>Genome-scale phylogeny and comparative genomics of the fungal order Sordariales.</title>
        <authorList>
            <consortium name="Lawrence Berkeley National Laboratory"/>
            <person name="Hensen N."/>
            <person name="Bonometti L."/>
            <person name="Westerberg I."/>
            <person name="Brannstrom I.O."/>
            <person name="Guillou S."/>
            <person name="Cros-Aarteil S."/>
            <person name="Calhoun S."/>
            <person name="Haridas S."/>
            <person name="Kuo A."/>
            <person name="Mondo S."/>
            <person name="Pangilinan J."/>
            <person name="Riley R."/>
            <person name="Labutti K."/>
            <person name="Andreopoulos B."/>
            <person name="Lipzen A."/>
            <person name="Chen C."/>
            <person name="Yanf M."/>
            <person name="Daum C."/>
            <person name="Ng V."/>
            <person name="Clum A."/>
            <person name="Steindorff A."/>
            <person name="Ohm R."/>
            <person name="Martin F."/>
            <person name="Silar P."/>
            <person name="Natvig D."/>
            <person name="Lalanne C."/>
            <person name="Gautier V."/>
            <person name="Ament-Velasquez S.L."/>
            <person name="Kruys A."/>
            <person name="Hutchinson M.I."/>
            <person name="Powell A.J."/>
            <person name="Barry K."/>
            <person name="Miller A.N."/>
            <person name="Grigoriev I.V."/>
            <person name="Debuchy R."/>
            <person name="Gladieux P."/>
            <person name="Thoren M.H."/>
            <person name="Johannesson H."/>
        </authorList>
    </citation>
    <scope>NUCLEOTIDE SEQUENCE</scope>
    <source>
        <strain evidence="2">CBS 540.89</strain>
    </source>
</reference>
<gene>
    <name evidence="2" type="ORF">B0T21DRAFT_55434</name>
</gene>
<feature type="compositionally biased region" description="Basic and acidic residues" evidence="1">
    <location>
        <begin position="158"/>
        <end position="173"/>
    </location>
</feature>